<gene>
    <name evidence="2" type="ORF">EYY96_12165</name>
</gene>
<protein>
    <submittedName>
        <fullName evidence="2">Uncharacterized protein</fullName>
    </submittedName>
</protein>
<organism evidence="2 3">
    <name type="scientific">Hafnia alvei</name>
    <dbReference type="NCBI Taxonomy" id="569"/>
    <lineage>
        <taxon>Bacteria</taxon>
        <taxon>Pseudomonadati</taxon>
        <taxon>Pseudomonadota</taxon>
        <taxon>Gammaproteobacteria</taxon>
        <taxon>Enterobacterales</taxon>
        <taxon>Hafniaceae</taxon>
        <taxon>Hafnia</taxon>
    </lineage>
</organism>
<evidence type="ECO:0000313" key="2">
    <source>
        <dbReference type="EMBL" id="TBL67323.1"/>
    </source>
</evidence>
<feature type="region of interest" description="Disordered" evidence="1">
    <location>
        <begin position="27"/>
        <end position="63"/>
    </location>
</feature>
<dbReference type="AlphaFoldDB" id="A0ABD7Q2X8"/>
<sequence>MEVRIRRQGCRRKNGGARMAIAVRSAKTEMTKRGNLRSRPKNGAKPRRRRAAIEPSDTDACTV</sequence>
<comment type="caution">
    <text evidence="2">The sequence shown here is derived from an EMBL/GenBank/DDBJ whole genome shotgun (WGS) entry which is preliminary data.</text>
</comment>
<reference evidence="2 3" key="1">
    <citation type="submission" date="2019-02" db="EMBL/GenBank/DDBJ databases">
        <title>Comparative genomic analysis of the Hafnia genus genomes.</title>
        <authorList>
            <person name="Zhiqiu Y."/>
            <person name="Chao Y."/>
            <person name="Yuhui D."/>
            <person name="Di H."/>
            <person name="Bin L."/>
        </authorList>
    </citation>
    <scope>NUCLEOTIDE SEQUENCE [LARGE SCALE GENOMIC DNA]</scope>
    <source>
        <strain evidence="2 3">PCM_1210</strain>
    </source>
</reference>
<evidence type="ECO:0000256" key="1">
    <source>
        <dbReference type="SAM" id="MobiDB-lite"/>
    </source>
</evidence>
<proteinExistence type="predicted"/>
<accession>A0ABD7Q2X8</accession>
<evidence type="ECO:0000313" key="3">
    <source>
        <dbReference type="Proteomes" id="UP000291600"/>
    </source>
</evidence>
<feature type="compositionally biased region" description="Basic residues" evidence="1">
    <location>
        <begin position="34"/>
        <end position="50"/>
    </location>
</feature>
<name>A0ABD7Q2X8_HAFAL</name>
<dbReference type="Proteomes" id="UP000291600">
    <property type="component" value="Unassembled WGS sequence"/>
</dbReference>
<dbReference type="EMBL" id="SITJ01000071">
    <property type="protein sequence ID" value="TBL67323.1"/>
    <property type="molecule type" value="Genomic_DNA"/>
</dbReference>